<gene>
    <name evidence="1" type="ORF">QJ521_00870</name>
</gene>
<protein>
    <recommendedName>
        <fullName evidence="3">Fibronectin type-III domain-containing protein</fullName>
    </recommendedName>
</protein>
<evidence type="ECO:0000313" key="1">
    <source>
        <dbReference type="EMBL" id="MDI6452101.1"/>
    </source>
</evidence>
<dbReference type="EMBL" id="JASCXW010000001">
    <property type="protein sequence ID" value="MDI6452101.1"/>
    <property type="molecule type" value="Genomic_DNA"/>
</dbReference>
<accession>A0AAW6U9A4</accession>
<organism evidence="1 2">
    <name type="scientific">Peloplasma aerotolerans</name>
    <dbReference type="NCBI Taxonomy" id="3044389"/>
    <lineage>
        <taxon>Bacteria</taxon>
        <taxon>Bacillati</taxon>
        <taxon>Mycoplasmatota</taxon>
        <taxon>Mollicutes</taxon>
        <taxon>Acholeplasmatales</taxon>
        <taxon>Acholeplasmataceae</taxon>
        <taxon>Peloplasma</taxon>
    </lineage>
</organism>
<keyword evidence="2" id="KW-1185">Reference proteome</keyword>
<evidence type="ECO:0008006" key="3">
    <source>
        <dbReference type="Google" id="ProtNLM"/>
    </source>
</evidence>
<sequence length="218" mass="24476">MRNCIKIGDFTELDQAVGTYSLDYNYPIQSPNISINNVTENSITFRVFNPIDNVGPLKLLMDISDSTPNLNVGVVETGDFIDYTFHNLYPNTDYTFFAKFEDDRNGLSSYTVYIDVTTNTRFHEKPKIDILSKGYTYVNFLVTNVSSSTDALMLFAELNDSSPDIYITSLYSQDSYIVSFNGLESGAFYTFYAVFKDDNDNDLTSVSSLTIKTLGGSC</sequence>
<reference evidence="1" key="1">
    <citation type="submission" date="2023-05" db="EMBL/GenBank/DDBJ databases">
        <title>Mariniplasma microaerophilum sp. nov., a novel anaerobic mollicute isolated from terrestrial mud volcano, Taman Peninsula, Russia.</title>
        <authorList>
            <person name="Khomyakova M.A."/>
            <person name="Merkel A.Y."/>
            <person name="Slobodkin A.I."/>
        </authorList>
    </citation>
    <scope>NUCLEOTIDE SEQUENCE</scope>
    <source>
        <strain evidence="1">M4Ah</strain>
    </source>
</reference>
<name>A0AAW6U9A4_9MOLU</name>
<comment type="caution">
    <text evidence="1">The sequence shown here is derived from an EMBL/GenBank/DDBJ whole genome shotgun (WGS) entry which is preliminary data.</text>
</comment>
<dbReference type="RefSeq" id="WP_282838503.1">
    <property type="nucleotide sequence ID" value="NZ_JASCXW010000001.1"/>
</dbReference>
<dbReference type="Proteomes" id="UP001431532">
    <property type="component" value="Unassembled WGS sequence"/>
</dbReference>
<evidence type="ECO:0000313" key="2">
    <source>
        <dbReference type="Proteomes" id="UP001431532"/>
    </source>
</evidence>
<proteinExistence type="predicted"/>
<dbReference type="AlphaFoldDB" id="A0AAW6U9A4"/>